<dbReference type="NCBIfam" id="NF047446">
    <property type="entry name" value="barrel_OmpL47"/>
    <property type="match status" value="1"/>
</dbReference>
<feature type="compositionally biased region" description="Basic and acidic residues" evidence="1">
    <location>
        <begin position="787"/>
        <end position="797"/>
    </location>
</feature>
<feature type="region of interest" description="Disordered" evidence="1">
    <location>
        <begin position="101"/>
        <end position="127"/>
    </location>
</feature>
<feature type="region of interest" description="Disordered" evidence="1">
    <location>
        <begin position="36"/>
        <end position="55"/>
    </location>
</feature>
<evidence type="ECO:0000313" key="2">
    <source>
        <dbReference type="EMBL" id="KAH7117319.1"/>
    </source>
</evidence>
<accession>A0A9P9IEY8</accession>
<dbReference type="Gene3D" id="3.40.390.10">
    <property type="entry name" value="Collagenase (Catalytic Domain)"/>
    <property type="match status" value="1"/>
</dbReference>
<evidence type="ECO:0000313" key="3">
    <source>
        <dbReference type="Proteomes" id="UP000738349"/>
    </source>
</evidence>
<dbReference type="Gene3D" id="2.60.270.50">
    <property type="match status" value="1"/>
</dbReference>
<dbReference type="GO" id="GO:0008237">
    <property type="term" value="F:metallopeptidase activity"/>
    <property type="evidence" value="ECO:0007669"/>
    <property type="project" value="InterPro"/>
</dbReference>
<dbReference type="EMBL" id="JAGMUV010000028">
    <property type="protein sequence ID" value="KAH7117319.1"/>
    <property type="molecule type" value="Genomic_DNA"/>
</dbReference>
<name>A0A9P9IEY8_9HYPO</name>
<comment type="caution">
    <text evidence="2">The sequence shown here is derived from an EMBL/GenBank/DDBJ whole genome shotgun (WGS) entry which is preliminary data.</text>
</comment>
<protein>
    <submittedName>
        <fullName evidence="2">Uncharacterized protein</fullName>
    </submittedName>
</protein>
<dbReference type="SUPFAM" id="SSF55486">
    <property type="entry name" value="Metalloproteases ('zincins'), catalytic domain"/>
    <property type="match status" value="1"/>
</dbReference>
<dbReference type="InterPro" id="IPR058094">
    <property type="entry name" value="Ig-like_OmpL47-like"/>
</dbReference>
<evidence type="ECO:0000256" key="1">
    <source>
        <dbReference type="SAM" id="MobiDB-lite"/>
    </source>
</evidence>
<dbReference type="Gene3D" id="3.30.1920.20">
    <property type="match status" value="1"/>
</dbReference>
<dbReference type="Proteomes" id="UP000738349">
    <property type="component" value="Unassembled WGS sequence"/>
</dbReference>
<gene>
    <name evidence="2" type="ORF">EDB81DRAFT_818102</name>
</gene>
<dbReference type="AlphaFoldDB" id="A0A9P9IEY8"/>
<sequence>MPARSVQVTFQNQTDSALVLTSTDLPHGEWTVSPPARIEPDQTANFSSESDGVATGTEGRATYQLENLAATVQLHWDNPFVGGNSYDAKVSDPIWHRVVSSGSGSGNNSSMTWTLQETSTQRDGIPDDWKKNGAWIDDGTGTKVFVDLPKMGARVDHTDIFVHVDWMQDATHSHALSATAIKQVVDAFKNAPYTSHAGAKGIRLHVDAGPSSIMNHETGQTWGSLSVAKAITEVTNFGTTDAAGNYVWTAFDAQKNAAGGFTRTGRSGIFHYCISMHQFSTFPNSGLARPAAHGPGGNDFIVSLAPISATPSDMNQAGTFMHELGHNLGLGHGGTDSINNKPNYISIMNYLFQLNGLTKNGVPGLCDYSNIALPDLDESTLNEAVGLGPGATDVGTFRWSAGVGGFVAIPDGSQAIDWDDDGALESVNTTYDVNGDGSTGTSAALLKGCNDWTTVKPKSAAIGGGSGAAGGEHVKTSPVEEITKHQQDLIQPLDTTPPVTAAVLDPPPNAAGWNRGPVKVTLNATDDISGAITTAYKVDSDPDWTASSSGTSFVVDGEGTHTISFYSTDRAQNVEPVQSITINIDLTPPEAIISYDPATHQIIVRGTDDLSGAAYSGAVAPSTAVPAIWRARGADAAEARTYNVLDRAGNALCLELQVRDLENEYELNVMSLSYDPPQRMLRDTGGLQKNTIQFRRLMPGRCCCDGVKSGGDGGCACGREQKCVLAVLQRIVVALPMDPKRKAMGPARMMLQAEWDILHDETRVKVGTPTDGNGSRADGDDNNGGKGGDKGGRERETRMRCAKGCGLSLLRIKTLRGRITADTTGIQKTVSGETATETRDVSAIILGE</sequence>
<organism evidence="2 3">
    <name type="scientific">Dactylonectria macrodidyma</name>
    <dbReference type="NCBI Taxonomy" id="307937"/>
    <lineage>
        <taxon>Eukaryota</taxon>
        <taxon>Fungi</taxon>
        <taxon>Dikarya</taxon>
        <taxon>Ascomycota</taxon>
        <taxon>Pezizomycotina</taxon>
        <taxon>Sordariomycetes</taxon>
        <taxon>Hypocreomycetidae</taxon>
        <taxon>Hypocreales</taxon>
        <taxon>Nectriaceae</taxon>
        <taxon>Dactylonectria</taxon>
    </lineage>
</organism>
<proteinExistence type="predicted"/>
<reference evidence="2" key="1">
    <citation type="journal article" date="2021" name="Nat. Commun.">
        <title>Genetic determinants of endophytism in the Arabidopsis root mycobiome.</title>
        <authorList>
            <person name="Mesny F."/>
            <person name="Miyauchi S."/>
            <person name="Thiergart T."/>
            <person name="Pickel B."/>
            <person name="Atanasova L."/>
            <person name="Karlsson M."/>
            <person name="Huettel B."/>
            <person name="Barry K.W."/>
            <person name="Haridas S."/>
            <person name="Chen C."/>
            <person name="Bauer D."/>
            <person name="Andreopoulos W."/>
            <person name="Pangilinan J."/>
            <person name="LaButti K."/>
            <person name="Riley R."/>
            <person name="Lipzen A."/>
            <person name="Clum A."/>
            <person name="Drula E."/>
            <person name="Henrissat B."/>
            <person name="Kohler A."/>
            <person name="Grigoriev I.V."/>
            <person name="Martin F.M."/>
            <person name="Hacquard S."/>
        </authorList>
    </citation>
    <scope>NUCLEOTIDE SEQUENCE</scope>
    <source>
        <strain evidence="2">MPI-CAGE-AT-0147</strain>
    </source>
</reference>
<feature type="compositionally biased region" description="Polar residues" evidence="1">
    <location>
        <begin position="111"/>
        <end position="122"/>
    </location>
</feature>
<feature type="compositionally biased region" description="Low complexity" evidence="1">
    <location>
        <begin position="101"/>
        <end position="110"/>
    </location>
</feature>
<keyword evidence="3" id="KW-1185">Reference proteome</keyword>
<feature type="region of interest" description="Disordered" evidence="1">
    <location>
        <begin position="765"/>
        <end position="797"/>
    </location>
</feature>
<dbReference type="OrthoDB" id="2322698at2759"/>
<dbReference type="InterPro" id="IPR024079">
    <property type="entry name" value="MetalloPept_cat_dom_sf"/>
</dbReference>